<dbReference type="Pfam" id="PF13906">
    <property type="entry name" value="AA_permease_C"/>
    <property type="match status" value="1"/>
</dbReference>
<keyword evidence="5 6" id="KW-0472">Membrane</keyword>
<evidence type="ECO:0000256" key="1">
    <source>
        <dbReference type="ARBA" id="ARBA00004141"/>
    </source>
</evidence>
<dbReference type="InterPro" id="IPR002293">
    <property type="entry name" value="AA/rel_permease1"/>
</dbReference>
<feature type="transmembrane region" description="Helical" evidence="6">
    <location>
        <begin position="119"/>
        <end position="137"/>
    </location>
</feature>
<dbReference type="PANTHER" id="PTHR43243">
    <property type="entry name" value="INNER MEMBRANE TRANSPORTER YGJI-RELATED"/>
    <property type="match status" value="1"/>
</dbReference>
<reference evidence="8" key="1">
    <citation type="submission" date="2021-01" db="EMBL/GenBank/DDBJ databases">
        <title>Adiantum capillus-veneris genome.</title>
        <authorList>
            <person name="Fang Y."/>
            <person name="Liao Q."/>
        </authorList>
    </citation>
    <scope>NUCLEOTIDE SEQUENCE</scope>
    <source>
        <strain evidence="8">H3</strain>
        <tissue evidence="8">Leaf</tissue>
    </source>
</reference>
<dbReference type="GO" id="GO:0015171">
    <property type="term" value="F:amino acid transmembrane transporter activity"/>
    <property type="evidence" value="ECO:0007669"/>
    <property type="project" value="TreeGrafter"/>
</dbReference>
<evidence type="ECO:0000256" key="4">
    <source>
        <dbReference type="ARBA" id="ARBA00022989"/>
    </source>
</evidence>
<dbReference type="AlphaFoldDB" id="A0A9D4ZQM1"/>
<evidence type="ECO:0000256" key="5">
    <source>
        <dbReference type="ARBA" id="ARBA00023136"/>
    </source>
</evidence>
<evidence type="ECO:0000313" key="8">
    <source>
        <dbReference type="EMBL" id="KAI5084354.1"/>
    </source>
</evidence>
<feature type="transmembrane region" description="Helical" evidence="6">
    <location>
        <begin position="180"/>
        <end position="200"/>
    </location>
</feature>
<gene>
    <name evidence="8" type="ORF">GOP47_0000523</name>
</gene>
<feature type="transmembrane region" description="Helical" evidence="6">
    <location>
        <begin position="418"/>
        <end position="435"/>
    </location>
</feature>
<organism evidence="8 9">
    <name type="scientific">Adiantum capillus-veneris</name>
    <name type="common">Maidenhair fern</name>
    <dbReference type="NCBI Taxonomy" id="13818"/>
    <lineage>
        <taxon>Eukaryota</taxon>
        <taxon>Viridiplantae</taxon>
        <taxon>Streptophyta</taxon>
        <taxon>Embryophyta</taxon>
        <taxon>Tracheophyta</taxon>
        <taxon>Polypodiopsida</taxon>
        <taxon>Polypodiidae</taxon>
        <taxon>Polypodiales</taxon>
        <taxon>Pteridineae</taxon>
        <taxon>Pteridaceae</taxon>
        <taxon>Vittarioideae</taxon>
        <taxon>Adiantum</taxon>
    </lineage>
</organism>
<feature type="transmembrane region" description="Helical" evidence="6">
    <location>
        <begin position="90"/>
        <end position="112"/>
    </location>
</feature>
<feature type="transmembrane region" description="Helical" evidence="6">
    <location>
        <begin position="152"/>
        <end position="173"/>
    </location>
</feature>
<evidence type="ECO:0000256" key="3">
    <source>
        <dbReference type="ARBA" id="ARBA00022692"/>
    </source>
</evidence>
<feature type="transmembrane region" description="Helical" evidence="6">
    <location>
        <begin position="509"/>
        <end position="529"/>
    </location>
</feature>
<comment type="similarity">
    <text evidence="2">Belongs to the amino acid-polyamine-organocation (APC) superfamily. Cationic amino acid transporter (CAT) (TC 2.A.3.3) family.</text>
</comment>
<evidence type="ECO:0000313" key="9">
    <source>
        <dbReference type="Proteomes" id="UP000886520"/>
    </source>
</evidence>
<sequence>MRVWTPEHELAHSQEQSGMSLRRSLNWLDLLGLGVGGMVGAGVFVTAGVAASSRAGPAVILSFVVAGFAALLSAFCYMEFAVELPAAGGAFSYLGISLGEFAAFITGANLVLEYVISNAAVARTFTAYLASLLGYAPDTWLFKVPALFSDGFYFLDFPALLLVSLLTLSICYSTKRSSHLNMAMTVGHLALIMLVVAAGVVNGKVQNLVSAGSPDKRGGFLPFGVDGIFDGAAIVYFSFIGFDAVSTMAEEVQNPARNLPIGIAGSVLLVTVLYSAMAAALCMLLPYDKIDIKAPFSSAIKGVVVQWRWVAGMVQVGACLGILTSLLVAMLGQARYLCAIARSRLIPSWLAKVDDSSSTPLRSSLVLGMVTGLCALVVDTSVLLDLISIGTLFVFYMVANALIFRKHVRAGVTNPAPTAAFLASSTAFSLSFLAFWQIRSCHLCRTIGLSCSFAALLASTSAFAALVPPVDRPTAPSWQAPCMPWLAVLSIFVNVFLAGSLGPLAFCRFGAWSLLALLFYVGYGVHSAHDAEEASLMPFVTHS</sequence>
<dbReference type="PANTHER" id="PTHR43243:SF41">
    <property type="entry name" value="CATIONIC AMINO ACID TRANSPORTER 7, CHLOROPLASTIC"/>
    <property type="match status" value="1"/>
</dbReference>
<keyword evidence="9" id="KW-1185">Reference proteome</keyword>
<dbReference type="EMBL" id="JABFUD020000001">
    <property type="protein sequence ID" value="KAI5084354.1"/>
    <property type="molecule type" value="Genomic_DNA"/>
</dbReference>
<proteinExistence type="inferred from homology"/>
<dbReference type="GO" id="GO:0005886">
    <property type="term" value="C:plasma membrane"/>
    <property type="evidence" value="ECO:0007669"/>
    <property type="project" value="TreeGrafter"/>
</dbReference>
<feature type="transmembrane region" description="Helical" evidence="6">
    <location>
        <begin position="58"/>
        <end position="78"/>
    </location>
</feature>
<feature type="transmembrane region" description="Helical" evidence="6">
    <location>
        <begin position="447"/>
        <end position="466"/>
    </location>
</feature>
<keyword evidence="4 6" id="KW-1133">Transmembrane helix</keyword>
<accession>A0A9D4ZQM1</accession>
<protein>
    <recommendedName>
        <fullName evidence="7">Cationic amino acid transporter C-terminal domain-containing protein</fullName>
    </recommendedName>
</protein>
<dbReference type="Gene3D" id="1.20.1740.10">
    <property type="entry name" value="Amino acid/polyamine transporter I"/>
    <property type="match status" value="1"/>
</dbReference>
<evidence type="ECO:0000256" key="6">
    <source>
        <dbReference type="SAM" id="Phobius"/>
    </source>
</evidence>
<dbReference type="Proteomes" id="UP000886520">
    <property type="component" value="Chromosome 1"/>
</dbReference>
<feature type="transmembrane region" description="Helical" evidence="6">
    <location>
        <begin position="478"/>
        <end position="497"/>
    </location>
</feature>
<feature type="transmembrane region" description="Helical" evidence="6">
    <location>
        <begin position="220"/>
        <end position="242"/>
    </location>
</feature>
<feature type="domain" description="Cationic amino acid transporter C-terminal" evidence="7">
    <location>
        <begin position="478"/>
        <end position="527"/>
    </location>
</feature>
<evidence type="ECO:0000259" key="7">
    <source>
        <dbReference type="Pfam" id="PF13906"/>
    </source>
</evidence>
<comment type="subcellular location">
    <subcellularLocation>
        <location evidence="1">Membrane</location>
        <topology evidence="1">Multi-pass membrane protein</topology>
    </subcellularLocation>
</comment>
<feature type="transmembrane region" description="Helical" evidence="6">
    <location>
        <begin position="365"/>
        <end position="398"/>
    </location>
</feature>
<feature type="transmembrane region" description="Helical" evidence="6">
    <location>
        <begin position="307"/>
        <end position="332"/>
    </location>
</feature>
<evidence type="ECO:0000256" key="2">
    <source>
        <dbReference type="ARBA" id="ARBA00008572"/>
    </source>
</evidence>
<feature type="transmembrane region" description="Helical" evidence="6">
    <location>
        <begin position="30"/>
        <end position="51"/>
    </location>
</feature>
<keyword evidence="3 6" id="KW-0812">Transmembrane</keyword>
<dbReference type="InterPro" id="IPR029485">
    <property type="entry name" value="CAT_C"/>
</dbReference>
<comment type="caution">
    <text evidence="8">The sequence shown here is derived from an EMBL/GenBank/DDBJ whole genome shotgun (WGS) entry which is preliminary data.</text>
</comment>
<name>A0A9D4ZQM1_ADICA</name>
<dbReference type="OrthoDB" id="3900342at2759"/>
<dbReference type="Pfam" id="PF13520">
    <property type="entry name" value="AA_permease_2"/>
    <property type="match status" value="1"/>
</dbReference>
<feature type="transmembrane region" description="Helical" evidence="6">
    <location>
        <begin position="263"/>
        <end position="287"/>
    </location>
</feature>